<name>A0A101SWA6_9ACTN</name>
<dbReference type="Pfam" id="PF03777">
    <property type="entry name" value="ChpA-C"/>
    <property type="match status" value="2"/>
</dbReference>
<organism evidence="11 12">
    <name type="scientific">Streptomyces griseoruber</name>
    <dbReference type="NCBI Taxonomy" id="1943"/>
    <lineage>
        <taxon>Bacteria</taxon>
        <taxon>Bacillati</taxon>
        <taxon>Actinomycetota</taxon>
        <taxon>Actinomycetes</taxon>
        <taxon>Kitasatosporales</taxon>
        <taxon>Streptomycetaceae</taxon>
        <taxon>Streptomyces</taxon>
    </lineage>
</organism>
<dbReference type="OrthoDB" id="3544424at2"/>
<feature type="domain" description="Chaplin" evidence="10">
    <location>
        <begin position="93"/>
        <end position="133"/>
    </location>
</feature>
<keyword evidence="4 9" id="KW-0732">Signal</keyword>
<dbReference type="AlphaFoldDB" id="A0A101SWA6"/>
<sequence>MLAVAAASGAMAAVTMPAFADSSAAGTAAGSPGVASGNGVQLPVHLPVNLCGNTVDVVGLLNPAFGNSCANKGAAPKHAPASGAGATSTTAGSPGVVSGNGLQAPVDLPLNASGNSVDVVGVLNPVFGNQSVNGPVDKPVHPAQPGRPSAPVPPTRQPSAPEPEPQRPAPGTKTVPHARAPQTPASERTVSALAHTGADATVPALAGSAALVLAGAVLYRRFRPGAQG</sequence>
<keyword evidence="5" id="KW-0130">Cell adhesion</keyword>
<evidence type="ECO:0000256" key="8">
    <source>
        <dbReference type="SAM" id="MobiDB-lite"/>
    </source>
</evidence>
<evidence type="ECO:0000256" key="9">
    <source>
        <dbReference type="SAM" id="SignalP"/>
    </source>
</evidence>
<keyword evidence="6 7" id="KW-0034">Amyloid</keyword>
<feature type="compositionally biased region" description="Pro residues" evidence="8">
    <location>
        <begin position="148"/>
        <end position="168"/>
    </location>
</feature>
<evidence type="ECO:0000313" key="12">
    <source>
        <dbReference type="Proteomes" id="UP000052982"/>
    </source>
</evidence>
<comment type="caution">
    <text evidence="11">The sequence shown here is derived from an EMBL/GenBank/DDBJ whole genome shotgun (WGS) entry which is preliminary data.</text>
</comment>
<dbReference type="STRING" id="1943.AQJ64_23635"/>
<dbReference type="EMBL" id="LMWW01000036">
    <property type="protein sequence ID" value="KUN81380.1"/>
    <property type="molecule type" value="Genomic_DNA"/>
</dbReference>
<keyword evidence="2" id="KW-0134">Cell wall</keyword>
<evidence type="ECO:0000256" key="5">
    <source>
        <dbReference type="ARBA" id="ARBA00022889"/>
    </source>
</evidence>
<evidence type="ECO:0000259" key="10">
    <source>
        <dbReference type="PROSITE" id="PS51884"/>
    </source>
</evidence>
<evidence type="ECO:0000313" key="11">
    <source>
        <dbReference type="EMBL" id="KUN81380.1"/>
    </source>
</evidence>
<proteinExistence type="predicted"/>
<evidence type="ECO:0000256" key="6">
    <source>
        <dbReference type="ARBA" id="ARBA00023087"/>
    </source>
</evidence>
<evidence type="ECO:0000256" key="7">
    <source>
        <dbReference type="PROSITE-ProRule" id="PRU01232"/>
    </source>
</evidence>
<comment type="subcellular location">
    <subcellularLocation>
        <location evidence="1">Secreted</location>
        <location evidence="1">Cell wall</location>
    </subcellularLocation>
</comment>
<accession>A0A101SWA6</accession>
<evidence type="ECO:0000256" key="4">
    <source>
        <dbReference type="ARBA" id="ARBA00022729"/>
    </source>
</evidence>
<evidence type="ECO:0000256" key="1">
    <source>
        <dbReference type="ARBA" id="ARBA00004191"/>
    </source>
</evidence>
<feature type="region of interest" description="Disordered" evidence="8">
    <location>
        <begin position="132"/>
        <end position="191"/>
    </location>
</feature>
<reference evidence="11 12" key="1">
    <citation type="submission" date="2015-10" db="EMBL/GenBank/DDBJ databases">
        <title>Draft genome sequence of Streptomyces griseoruber DSM 40281, type strain for the species Streptomyces griseoruber.</title>
        <authorList>
            <person name="Ruckert C."/>
            <person name="Winkler A."/>
            <person name="Kalinowski J."/>
            <person name="Kampfer P."/>
            <person name="Glaeser S."/>
        </authorList>
    </citation>
    <scope>NUCLEOTIDE SEQUENCE [LARGE SCALE GENOMIC DNA]</scope>
    <source>
        <strain evidence="11 12">DSM 40281</strain>
    </source>
</reference>
<keyword evidence="12" id="KW-1185">Reference proteome</keyword>
<gene>
    <name evidence="11" type="ORF">AQJ64_23635</name>
</gene>
<keyword evidence="3" id="KW-0964">Secreted</keyword>
<dbReference type="Proteomes" id="UP000052982">
    <property type="component" value="Unassembled WGS sequence"/>
</dbReference>
<dbReference type="InterPro" id="IPR005528">
    <property type="entry name" value="ChpA-H"/>
</dbReference>
<evidence type="ECO:0000256" key="2">
    <source>
        <dbReference type="ARBA" id="ARBA00022512"/>
    </source>
</evidence>
<protein>
    <recommendedName>
        <fullName evidence="10">Chaplin domain-containing protein</fullName>
    </recommendedName>
</protein>
<feature type="chain" id="PRO_5007106618" description="Chaplin domain-containing protein" evidence="9">
    <location>
        <begin position="21"/>
        <end position="228"/>
    </location>
</feature>
<dbReference type="PROSITE" id="PS51884">
    <property type="entry name" value="CHAPLIN"/>
    <property type="match status" value="2"/>
</dbReference>
<dbReference type="GO" id="GO:0007155">
    <property type="term" value="P:cell adhesion"/>
    <property type="evidence" value="ECO:0007669"/>
    <property type="project" value="UniProtKB-KW"/>
</dbReference>
<feature type="compositionally biased region" description="Low complexity" evidence="8">
    <location>
        <begin position="79"/>
        <end position="95"/>
    </location>
</feature>
<evidence type="ECO:0000256" key="3">
    <source>
        <dbReference type="ARBA" id="ARBA00022525"/>
    </source>
</evidence>
<feature type="domain" description="Chaplin" evidence="10">
    <location>
        <begin position="31"/>
        <end position="71"/>
    </location>
</feature>
<feature type="signal peptide" evidence="9">
    <location>
        <begin position="1"/>
        <end position="20"/>
    </location>
</feature>
<feature type="region of interest" description="Disordered" evidence="8">
    <location>
        <begin position="73"/>
        <end position="98"/>
    </location>
</feature>